<dbReference type="EMBL" id="JAWDGP010004851">
    <property type="protein sequence ID" value="KAK3761695.1"/>
    <property type="molecule type" value="Genomic_DNA"/>
</dbReference>
<reference evidence="1" key="1">
    <citation type="journal article" date="2023" name="G3 (Bethesda)">
        <title>A reference genome for the long-term kleptoplast-retaining sea slug Elysia crispata morphotype clarki.</title>
        <authorList>
            <person name="Eastman K.E."/>
            <person name="Pendleton A.L."/>
            <person name="Shaikh M.A."/>
            <person name="Suttiyut T."/>
            <person name="Ogas R."/>
            <person name="Tomko P."/>
            <person name="Gavelis G."/>
            <person name="Widhalm J.R."/>
            <person name="Wisecaver J.H."/>
        </authorList>
    </citation>
    <scope>NUCLEOTIDE SEQUENCE</scope>
    <source>
        <strain evidence="1">ECLA1</strain>
    </source>
</reference>
<keyword evidence="2" id="KW-1185">Reference proteome</keyword>
<evidence type="ECO:0000313" key="1">
    <source>
        <dbReference type="EMBL" id="KAK3761695.1"/>
    </source>
</evidence>
<accession>A0AAE0Z336</accession>
<feature type="non-terminal residue" evidence="1">
    <location>
        <position position="1"/>
    </location>
</feature>
<sequence length="11" mass="1363">KVESRFIRPKC</sequence>
<comment type="caution">
    <text evidence="1">The sequence shown here is derived from an EMBL/GenBank/DDBJ whole genome shotgun (WGS) entry which is preliminary data.</text>
</comment>
<organism evidence="1 2">
    <name type="scientific">Elysia crispata</name>
    <name type="common">lettuce slug</name>
    <dbReference type="NCBI Taxonomy" id="231223"/>
    <lineage>
        <taxon>Eukaryota</taxon>
        <taxon>Metazoa</taxon>
        <taxon>Spiralia</taxon>
        <taxon>Lophotrochozoa</taxon>
        <taxon>Mollusca</taxon>
        <taxon>Gastropoda</taxon>
        <taxon>Heterobranchia</taxon>
        <taxon>Euthyneura</taxon>
        <taxon>Panpulmonata</taxon>
        <taxon>Sacoglossa</taxon>
        <taxon>Placobranchoidea</taxon>
        <taxon>Plakobranchidae</taxon>
        <taxon>Elysia</taxon>
    </lineage>
</organism>
<gene>
    <name evidence="1" type="ORF">RRG08_016127</name>
</gene>
<evidence type="ECO:0000313" key="2">
    <source>
        <dbReference type="Proteomes" id="UP001283361"/>
    </source>
</evidence>
<name>A0AAE0Z336_9GAST</name>
<proteinExistence type="predicted"/>
<dbReference type="Proteomes" id="UP001283361">
    <property type="component" value="Unassembled WGS sequence"/>
</dbReference>
<protein>
    <submittedName>
        <fullName evidence="1">Uncharacterized protein</fullName>
    </submittedName>
</protein>